<evidence type="ECO:0000256" key="1">
    <source>
        <dbReference type="SAM" id="MobiDB-lite"/>
    </source>
</evidence>
<comment type="caution">
    <text evidence="2">The sequence shown here is derived from an EMBL/GenBank/DDBJ whole genome shotgun (WGS) entry which is preliminary data.</text>
</comment>
<evidence type="ECO:0000313" key="3">
    <source>
        <dbReference type="Proteomes" id="UP001189429"/>
    </source>
</evidence>
<organism evidence="2 3">
    <name type="scientific">Prorocentrum cordatum</name>
    <dbReference type="NCBI Taxonomy" id="2364126"/>
    <lineage>
        <taxon>Eukaryota</taxon>
        <taxon>Sar</taxon>
        <taxon>Alveolata</taxon>
        <taxon>Dinophyceae</taxon>
        <taxon>Prorocentrales</taxon>
        <taxon>Prorocentraceae</taxon>
        <taxon>Prorocentrum</taxon>
    </lineage>
</organism>
<gene>
    <name evidence="2" type="ORF">PCOR1329_LOCUS52774</name>
</gene>
<name>A0ABN9UY36_9DINO</name>
<keyword evidence="3" id="KW-1185">Reference proteome</keyword>
<accession>A0ABN9UY36</accession>
<dbReference type="Proteomes" id="UP001189429">
    <property type="component" value="Unassembled WGS sequence"/>
</dbReference>
<sequence>MAHDGGGYASEPGLPLDSFTKSVPPGWRAGMPKYPIRRYTQLLRLWWRQTDVGESACGPAMAGRLRGAAFQIANSIRANRLDLSTGLMREMIGDELLAQPSHEAWQNAAGESFPAEPAGATVLLNALQKEFGMQEQEMNIQSLDAFFMHHRGSLSLSDYLTMWRMTYDEANQNSGLEINDVGRSYLLLRTSGLSDRLKDDIKLKLDGNLSRFEDLMNLLQRMAHAETHTGSSIPEMVKQHWQNTDWNDDSWYSDEWYDDYDNFYEGDWWNAGDGWSQDDWSQHIPAAEGIETAPTTSAASESEDYYGKGKKGKKGTAEFPELQLPQTPETSQLSVSTHSFEFVGTLPELVPRSPDTDTSEIKSSSMFDMRTTNEIPATIDEDKRFHPPADQEESVNGGTPMDDGIGSAKMKRTIFMTTDGESYGQMHLVRGREMAGIIVDPGAAAGLMGTDTMKDYVRTYLKDAGLEYTLAPSNSTFSGIDGNTDPGLAVVTMPLGVPGVQDITFKADLMGGSGSKCPGLLPLPSLLEYNAALFCDILDHRDGVLVLKIKITHKVVKAYFIRVYFTDSGHYLLPIGQFGQQNLEEDKLKAAVKRYCSSIFKSVDEDAPQIQLQASRTGSSTSPDHKTSPTTVPEISWTPTCDWPSFSKLHKHYNLDLFKAWNQTRGHRYADTGDCWPRHLQEASKRLENEYRALPEEFYTFTDCVVITPDNEAFPKQEMQLLRHQQALLQQLLHQWSPLLEWQLQNSKQLQLTNHLHLRRHQSDYLGAGSFGKQWTLRMVFELMSLVEQLVPNTPLIFGKFFNESEGQYMIVPPDLYENEPRLYTVAKKVALDTFLENDIGGIQELPVSINITLASHGPWQDSSYVLFYFFQSKDESNASFEHDPDLGDYLSSLPQQPTPPCLMRAQCQYKLSQDLQLHRRLQHRLQRHGVSQQLRVRGTLRFQYHLLRLHHLGSRDHLSRHMVRLRLHRHHRHHQRRPFLKYQRPCQNLQCLRVQYQLHHRWTASSPTSSSTLGMLMSLAALTGHDHESYVFQMRDLFHYYHQVHSIDRELCQHLYYHQQHQRHLHQQQILLRRLSIQLKILIRQLSIQLKILIRQLSIQLKILIRQTVEYPVEDSDSTKKDHYTANNFVSPFPTWWTASALHARQDPGHTDDYTVDYIYFCIRHGWKNVDIYPGTKTKHFLLCLDLFDDECFSVSSDEILTPDDVIRHWPAVEAADRKEVSSFVQHGIFKLAPSSASDNTVDGTWVRKWADRSKGLVKSRCCGRGFLDRQKNSIDRHSSTASRLSHRMAVSLGVQHDLVIESLDISTAFLQGLKFSEVVKRAAELGHEIRQIRQVWFRPPPNVWRHLREIESSGIYKFLDNVYAKLSARFGKVKRCTLPLIYVGVRHQLLAPGHVLLDQEHYLMKLKPAKVTDPRHLKQDTLALDKEEHQGFRSLLCSLLWVCLTRVDLCHGVVALQAEMIKPTIAHLKQCNQLLARAIKTKTMNGLHYHKLHMPLRLVSITDAGHASKRSGYPYEGKMVLLMGEPKTDYDAQEWWPLGVFPQLLEMCTTGKWKLIPQEGKYIRVKASVIKPDYTEQDLRDGKDCHYDEWPDYDDDDYTAYDEYQNHYGYKTIMMNDSDLSTVWNYFGDYIYG</sequence>
<evidence type="ECO:0008006" key="4">
    <source>
        <dbReference type="Google" id="ProtNLM"/>
    </source>
</evidence>
<feature type="region of interest" description="Disordered" evidence="1">
    <location>
        <begin position="382"/>
        <end position="406"/>
    </location>
</feature>
<feature type="region of interest" description="Disordered" evidence="1">
    <location>
        <begin position="613"/>
        <end position="632"/>
    </location>
</feature>
<evidence type="ECO:0000313" key="2">
    <source>
        <dbReference type="EMBL" id="CAK0865187.1"/>
    </source>
</evidence>
<reference evidence="2" key="1">
    <citation type="submission" date="2023-10" db="EMBL/GenBank/DDBJ databases">
        <authorList>
            <person name="Chen Y."/>
            <person name="Shah S."/>
            <person name="Dougan E. K."/>
            <person name="Thang M."/>
            <person name="Chan C."/>
        </authorList>
    </citation>
    <scope>NUCLEOTIDE SEQUENCE [LARGE SCALE GENOMIC DNA]</scope>
</reference>
<dbReference type="EMBL" id="CAUYUJ010016425">
    <property type="protein sequence ID" value="CAK0865187.1"/>
    <property type="molecule type" value="Genomic_DNA"/>
</dbReference>
<proteinExistence type="predicted"/>
<protein>
    <recommendedName>
        <fullName evidence="4">Reverse transcriptase Ty1/copia-type domain-containing protein</fullName>
    </recommendedName>
</protein>
<feature type="region of interest" description="Disordered" evidence="1">
    <location>
        <begin position="288"/>
        <end position="321"/>
    </location>
</feature>